<reference evidence="2 3" key="1">
    <citation type="journal article" date="2018" name="Appl. Microbiol. Biotechnol.">
        <title>Characterization of the caprolactam degradation pathway in Pseudomonas jessenii using mass spectrometry-based proteomics.</title>
        <authorList>
            <person name="Otzen M."/>
            <person name="Palacio C."/>
            <person name="Janssen D.B."/>
        </authorList>
    </citation>
    <scope>NUCLEOTIDE SEQUENCE [LARGE SCALE GENOMIC DNA]</scope>
    <source>
        <strain evidence="2 3">GO3</strain>
    </source>
</reference>
<comment type="caution">
    <text evidence="2">The sequence shown here is derived from an EMBL/GenBank/DDBJ whole genome shotgun (WGS) entry which is preliminary data.</text>
</comment>
<evidence type="ECO:0000313" key="2">
    <source>
        <dbReference type="EMBL" id="PYY71219.1"/>
    </source>
</evidence>
<dbReference type="EMBL" id="PDLL01000055">
    <property type="protein sequence ID" value="PYY71219.1"/>
    <property type="molecule type" value="Genomic_DNA"/>
</dbReference>
<evidence type="ECO:0000313" key="3">
    <source>
        <dbReference type="Proteomes" id="UP000247437"/>
    </source>
</evidence>
<evidence type="ECO:0008006" key="4">
    <source>
        <dbReference type="Google" id="ProtNLM"/>
    </source>
</evidence>
<evidence type="ECO:0000256" key="1">
    <source>
        <dbReference type="SAM" id="Coils"/>
    </source>
</evidence>
<organism evidence="2 3">
    <name type="scientific">Pseudomonas jessenii</name>
    <dbReference type="NCBI Taxonomy" id="77298"/>
    <lineage>
        <taxon>Bacteria</taxon>
        <taxon>Pseudomonadati</taxon>
        <taxon>Pseudomonadota</taxon>
        <taxon>Gammaproteobacteria</taxon>
        <taxon>Pseudomonadales</taxon>
        <taxon>Pseudomonadaceae</taxon>
        <taxon>Pseudomonas</taxon>
    </lineage>
</organism>
<feature type="coiled-coil region" evidence="1">
    <location>
        <begin position="120"/>
        <end position="154"/>
    </location>
</feature>
<accession>A0A2W0ES68</accession>
<protein>
    <recommendedName>
        <fullName evidence="4">Ead/Ea22-like family protein</fullName>
    </recommendedName>
</protein>
<dbReference type="Proteomes" id="UP000247437">
    <property type="component" value="Unassembled WGS sequence"/>
</dbReference>
<dbReference type="AlphaFoldDB" id="A0A2W0ES68"/>
<gene>
    <name evidence="2" type="ORF">CRX42_07325</name>
</gene>
<name>A0A2W0ES68_PSEJE</name>
<keyword evidence="1" id="KW-0175">Coiled coil</keyword>
<sequence>MHMGDYTELRRSAEAATAGVWRYGPGDGEDENPIVFVDLPQASGVAISILFEADWATDADAKFVSLANPAAVLAMIAESEVFEDGMRSLASTLGAGGYNAEALTATQLVEKVQWGVNHLADTSGRLADELRAERDQLKAENELAKMRIKELDLLFGRYILAMRSALIEEEHGKGLVAAMQWIYNALAGPGELPPEGETDSQAYFDREIVAVDRGMDEVMAFHEARRAAMSKEAQ</sequence>
<dbReference type="OrthoDB" id="7031589at2"/>
<proteinExistence type="predicted"/>